<proteinExistence type="predicted"/>
<feature type="transmembrane region" description="Helical" evidence="1">
    <location>
        <begin position="181"/>
        <end position="201"/>
    </location>
</feature>
<accession>A0A812CD72</accession>
<evidence type="ECO:0000256" key="1">
    <source>
        <dbReference type="SAM" id="Phobius"/>
    </source>
</evidence>
<evidence type="ECO:0000313" key="2">
    <source>
        <dbReference type="EMBL" id="CAE1261342.1"/>
    </source>
</evidence>
<organism evidence="2 3">
    <name type="scientific">Acanthosepion pharaonis</name>
    <name type="common">Pharaoh cuttlefish</name>
    <name type="synonym">Sepia pharaonis</name>
    <dbReference type="NCBI Taxonomy" id="158019"/>
    <lineage>
        <taxon>Eukaryota</taxon>
        <taxon>Metazoa</taxon>
        <taxon>Spiralia</taxon>
        <taxon>Lophotrochozoa</taxon>
        <taxon>Mollusca</taxon>
        <taxon>Cephalopoda</taxon>
        <taxon>Coleoidea</taxon>
        <taxon>Decapodiformes</taxon>
        <taxon>Sepiida</taxon>
        <taxon>Sepiina</taxon>
        <taxon>Sepiidae</taxon>
        <taxon>Acanthosepion</taxon>
    </lineage>
</organism>
<dbReference type="Proteomes" id="UP000597762">
    <property type="component" value="Unassembled WGS sequence"/>
</dbReference>
<evidence type="ECO:0000313" key="3">
    <source>
        <dbReference type="Proteomes" id="UP000597762"/>
    </source>
</evidence>
<keyword evidence="1" id="KW-0812">Transmembrane</keyword>
<sequence length="205" mass="23659">MRPKLLAPEEVTQNVCTQIVYIILKARPASGLARKEIICFSCKHFFHILYSSLCSRVFFLGRSISLLDFFSISLLEGFSPSLFLSSSSYFSLDLSLSSKVILPPSRFECFSRSLSLNVFFLSLSLRRFFFLSLSLRRFFSLSLRRFFLSLSSKVFSLSLFEDAKRLSLFSLARLIFLQFRLRLSSLSICLFSFFFPSLSYLSNCM</sequence>
<name>A0A812CD72_ACAPH</name>
<protein>
    <submittedName>
        <fullName evidence="2">Uncharacterized protein</fullName>
    </submittedName>
</protein>
<keyword evidence="1" id="KW-1133">Transmembrane helix</keyword>
<gene>
    <name evidence="2" type="ORF">SPHA_32667</name>
</gene>
<comment type="caution">
    <text evidence="2">The sequence shown here is derived from an EMBL/GenBank/DDBJ whole genome shotgun (WGS) entry which is preliminary data.</text>
</comment>
<keyword evidence="1" id="KW-0472">Membrane</keyword>
<keyword evidence="3" id="KW-1185">Reference proteome</keyword>
<dbReference type="AlphaFoldDB" id="A0A812CD72"/>
<dbReference type="EMBL" id="CAHIKZ030001363">
    <property type="protein sequence ID" value="CAE1261342.1"/>
    <property type="molecule type" value="Genomic_DNA"/>
</dbReference>
<reference evidence="2" key="1">
    <citation type="submission" date="2021-01" db="EMBL/GenBank/DDBJ databases">
        <authorList>
            <person name="Li R."/>
            <person name="Bekaert M."/>
        </authorList>
    </citation>
    <scope>NUCLEOTIDE SEQUENCE</scope>
    <source>
        <strain evidence="2">Farmed</strain>
    </source>
</reference>